<evidence type="ECO:0000256" key="1">
    <source>
        <dbReference type="ARBA" id="ARBA00001231"/>
    </source>
</evidence>
<dbReference type="PANTHER" id="PTHR30480:SF13">
    <property type="entry name" value="BETA-HEXOSAMINIDASE"/>
    <property type="match status" value="1"/>
</dbReference>
<dbReference type="Gene3D" id="2.60.40.4070">
    <property type="match status" value="1"/>
</dbReference>
<dbReference type="InterPro" id="IPR026444">
    <property type="entry name" value="Secre_tail"/>
</dbReference>
<keyword evidence="4" id="KW-0378">Hydrolase</keyword>
<dbReference type="Gene3D" id="3.20.20.300">
    <property type="entry name" value="Glycoside hydrolase, family 3, N-terminal domain"/>
    <property type="match status" value="1"/>
</dbReference>
<name>A0A8J7RMT5_9BACT</name>
<evidence type="ECO:0000256" key="5">
    <source>
        <dbReference type="ARBA" id="ARBA00023295"/>
    </source>
</evidence>
<dbReference type="InterPro" id="IPR001764">
    <property type="entry name" value="Glyco_hydro_3_N"/>
</dbReference>
<dbReference type="AlphaFoldDB" id="A0A8J7RMT5"/>
<accession>A0A8J7RMT5</accession>
<comment type="caution">
    <text evidence="8">The sequence shown here is derived from an EMBL/GenBank/DDBJ whole genome shotgun (WGS) entry which is preliminary data.</text>
</comment>
<dbReference type="PANTHER" id="PTHR30480">
    <property type="entry name" value="BETA-HEXOSAMINIDASE-RELATED"/>
    <property type="match status" value="1"/>
</dbReference>
<protein>
    <recommendedName>
        <fullName evidence="3">beta-N-acetylhexosaminidase</fullName>
        <ecNumber evidence="3">3.2.1.52</ecNumber>
    </recommendedName>
</protein>
<evidence type="ECO:0000256" key="3">
    <source>
        <dbReference type="ARBA" id="ARBA00012663"/>
    </source>
</evidence>
<dbReference type="NCBIfam" id="TIGR04183">
    <property type="entry name" value="Por_Secre_tail"/>
    <property type="match status" value="1"/>
</dbReference>
<dbReference type="GO" id="GO:0005975">
    <property type="term" value="P:carbohydrate metabolic process"/>
    <property type="evidence" value="ECO:0007669"/>
    <property type="project" value="InterPro"/>
</dbReference>
<reference evidence="8" key="1">
    <citation type="submission" date="2021-02" db="EMBL/GenBank/DDBJ databases">
        <title>Natronogracilivirga saccharolytica gen. nov. sp. nov. a new anaerobic, haloalkiliphilic carbohydrate-fermenting bacterium from soda lake and proposing of Cyclonatronumiaceae fam. nov. in the phylum Balneolaeota.</title>
        <authorList>
            <person name="Zhilina T.N."/>
            <person name="Sorokin D.Y."/>
            <person name="Zavarzina D.G."/>
            <person name="Toshchakov S.V."/>
            <person name="Kublanov I.V."/>
        </authorList>
    </citation>
    <scope>NUCLEOTIDE SEQUENCE</scope>
    <source>
        <strain evidence="8">Z-1702</strain>
    </source>
</reference>
<dbReference type="Proteomes" id="UP000673975">
    <property type="component" value="Unassembled WGS sequence"/>
</dbReference>
<evidence type="ECO:0000259" key="7">
    <source>
        <dbReference type="Pfam" id="PF18962"/>
    </source>
</evidence>
<keyword evidence="9" id="KW-1185">Reference proteome</keyword>
<dbReference type="EMBL" id="JAFIDN010000005">
    <property type="protein sequence ID" value="MBP3192619.1"/>
    <property type="molecule type" value="Genomic_DNA"/>
</dbReference>
<organism evidence="8 9">
    <name type="scientific">Natronogracilivirga saccharolytica</name>
    <dbReference type="NCBI Taxonomy" id="2812953"/>
    <lineage>
        <taxon>Bacteria</taxon>
        <taxon>Pseudomonadati</taxon>
        <taxon>Balneolota</taxon>
        <taxon>Balneolia</taxon>
        <taxon>Balneolales</taxon>
        <taxon>Cyclonatronaceae</taxon>
        <taxon>Natronogracilivirga</taxon>
    </lineage>
</organism>
<sequence>MLAYNVDSPQSLRRLTGDLQREADVPLFISIDQEGGRIARLNEDNGFSSTYTPEELGEMDSEWVTRDQAQEMSGWLRDGGVNINLAPVVDVNVNPDSPAIGRLNRSFSDDPYIVADHAGWFIDEFNQKDIITALKHFPGHGSATEDSHLDFTDISDTWKEKELVPYQELIDQGYSGMIMPGHLYHSDFDSEYPATLSGKTLTGKLRDDMGFDGVIISDGMFMAAIQEYYGFFESVRLAINAGIDILLYTGNYYEDESLVRQIVDYVEEQVDEGTIERSTIETSWQRIMQMKEDQLPTSADQLADAGDVPDEFHLGNYPNPFNSSTRITFELSRQQHVTLNVYDIQGRKIHQLASGSHGSGMHSYDFRADGLSSGVYLYRLETGDKRITRKMMLLQ</sequence>
<dbReference type="SUPFAM" id="SSF51445">
    <property type="entry name" value="(Trans)glycosidases"/>
    <property type="match status" value="1"/>
</dbReference>
<evidence type="ECO:0000256" key="4">
    <source>
        <dbReference type="ARBA" id="ARBA00022801"/>
    </source>
</evidence>
<evidence type="ECO:0000259" key="6">
    <source>
        <dbReference type="Pfam" id="PF00933"/>
    </source>
</evidence>
<dbReference type="InterPro" id="IPR036962">
    <property type="entry name" value="Glyco_hydro_3_N_sf"/>
</dbReference>
<dbReference type="GO" id="GO:0009254">
    <property type="term" value="P:peptidoglycan turnover"/>
    <property type="evidence" value="ECO:0007669"/>
    <property type="project" value="TreeGrafter"/>
</dbReference>
<dbReference type="Pfam" id="PF18962">
    <property type="entry name" value="Por_Secre_tail"/>
    <property type="match status" value="1"/>
</dbReference>
<comment type="similarity">
    <text evidence="2">Belongs to the glycosyl hydrolase 3 family.</text>
</comment>
<dbReference type="PRINTS" id="PR00133">
    <property type="entry name" value="GLHYDRLASE3"/>
</dbReference>
<gene>
    <name evidence="8" type="ORF">NATSA_08080</name>
</gene>
<dbReference type="EC" id="3.2.1.52" evidence="3"/>
<dbReference type="InterPro" id="IPR017853">
    <property type="entry name" value="GH"/>
</dbReference>
<comment type="catalytic activity">
    <reaction evidence="1">
        <text>Hydrolysis of terminal non-reducing N-acetyl-D-hexosamine residues in N-acetyl-beta-D-hexosaminides.</text>
        <dbReference type="EC" id="3.2.1.52"/>
    </reaction>
</comment>
<feature type="domain" description="Secretion system C-terminal sorting" evidence="7">
    <location>
        <begin position="317"/>
        <end position="392"/>
    </location>
</feature>
<keyword evidence="5" id="KW-0326">Glycosidase</keyword>
<evidence type="ECO:0000256" key="2">
    <source>
        <dbReference type="ARBA" id="ARBA00005336"/>
    </source>
</evidence>
<dbReference type="InterPro" id="IPR050226">
    <property type="entry name" value="NagZ_Beta-hexosaminidase"/>
</dbReference>
<dbReference type="GO" id="GO:0004563">
    <property type="term" value="F:beta-N-acetylhexosaminidase activity"/>
    <property type="evidence" value="ECO:0007669"/>
    <property type="project" value="UniProtKB-EC"/>
</dbReference>
<feature type="domain" description="Glycoside hydrolase family 3 N-terminal" evidence="6">
    <location>
        <begin position="21"/>
        <end position="289"/>
    </location>
</feature>
<evidence type="ECO:0000313" key="8">
    <source>
        <dbReference type="EMBL" id="MBP3192619.1"/>
    </source>
</evidence>
<evidence type="ECO:0000313" key="9">
    <source>
        <dbReference type="Proteomes" id="UP000673975"/>
    </source>
</evidence>
<proteinExistence type="inferred from homology"/>
<dbReference type="Pfam" id="PF00933">
    <property type="entry name" value="Glyco_hydro_3"/>
    <property type="match status" value="1"/>
</dbReference>